<dbReference type="InterPro" id="IPR032675">
    <property type="entry name" value="LRR_dom_sf"/>
</dbReference>
<dbReference type="Gene3D" id="3.80.10.10">
    <property type="entry name" value="Ribonuclease Inhibitor"/>
    <property type="match status" value="1"/>
</dbReference>
<dbReference type="GeneID" id="20674075"/>
<sequence length="301" mass="34101">MELTQSKKAPLSVDISPRFCAPKVDFFPQYTNLFIPELTHIKDLTLHINSDDPSCLVDLIRSPMPTLEYCNFYINNFSSFPNLIFLKLTNWRNGRMTFEALAKGIKQLSLLQMLSLSHVFTYTHVSNNVMGSIADDSIDLPCLQNLIFHGRALECARFLTALQLETLNRSALHLEAEIEAPVHVEDIILVVSSAAPYISGKRTGVIVVKLAFDQTIWGVHITLWNEEEYIHGHGITISLNGVWGVDFESLFTVIYPKLRIIPNLTMTLLGIRSYRTSEFINTLAAGVTIEWVDEEEEEEEL</sequence>
<protein>
    <submittedName>
        <fullName evidence="1">Uncharacterized protein</fullName>
    </submittedName>
</protein>
<dbReference type="Proteomes" id="UP000030671">
    <property type="component" value="Unassembled WGS sequence"/>
</dbReference>
<accession>W4JRB0</accession>
<evidence type="ECO:0000313" key="2">
    <source>
        <dbReference type="EMBL" id="ETW82387.1"/>
    </source>
</evidence>
<gene>
    <name evidence="2" type="ORF">HETIRDRAFT_426104</name>
    <name evidence="1" type="ORF">HETIRDRAFT_430904</name>
</gene>
<proteinExistence type="predicted"/>
<dbReference type="RefSeq" id="XP_009544752.1">
    <property type="nucleotide sequence ID" value="XM_009546457.1"/>
</dbReference>
<dbReference type="AlphaFoldDB" id="W4JRB0"/>
<dbReference type="GeneID" id="20674492"/>
<evidence type="ECO:0000313" key="1">
    <source>
        <dbReference type="EMBL" id="ETW75625.1"/>
    </source>
</evidence>
<evidence type="ECO:0000313" key="3">
    <source>
        <dbReference type="Proteomes" id="UP000030671"/>
    </source>
</evidence>
<dbReference type="EMBL" id="KI925466">
    <property type="protein sequence ID" value="ETW75625.1"/>
    <property type="molecule type" value="Genomic_DNA"/>
</dbReference>
<dbReference type="EMBL" id="KI925457">
    <property type="protein sequence ID" value="ETW82387.1"/>
    <property type="molecule type" value="Genomic_DNA"/>
</dbReference>
<dbReference type="KEGG" id="hir:HETIRDRAFT_426104"/>
<dbReference type="SUPFAM" id="SSF52047">
    <property type="entry name" value="RNI-like"/>
    <property type="match status" value="1"/>
</dbReference>
<keyword evidence="3" id="KW-1185">Reference proteome</keyword>
<dbReference type="HOGENOM" id="CLU_924557_0_0_1"/>
<reference evidence="1 3" key="1">
    <citation type="journal article" date="2012" name="New Phytol.">
        <title>Insight into trade-off between wood decay and parasitism from the genome of a fungal forest pathogen.</title>
        <authorList>
            <person name="Olson A."/>
            <person name="Aerts A."/>
            <person name="Asiegbu F."/>
            <person name="Belbahri L."/>
            <person name="Bouzid O."/>
            <person name="Broberg A."/>
            <person name="Canback B."/>
            <person name="Coutinho P.M."/>
            <person name="Cullen D."/>
            <person name="Dalman K."/>
            <person name="Deflorio G."/>
            <person name="van Diepen L.T."/>
            <person name="Dunand C."/>
            <person name="Duplessis S."/>
            <person name="Durling M."/>
            <person name="Gonthier P."/>
            <person name="Grimwood J."/>
            <person name="Fossdal C.G."/>
            <person name="Hansson D."/>
            <person name="Henrissat B."/>
            <person name="Hietala A."/>
            <person name="Himmelstrand K."/>
            <person name="Hoffmeister D."/>
            <person name="Hogberg N."/>
            <person name="James T.Y."/>
            <person name="Karlsson M."/>
            <person name="Kohler A."/>
            <person name="Kues U."/>
            <person name="Lee Y.H."/>
            <person name="Lin Y.C."/>
            <person name="Lind M."/>
            <person name="Lindquist E."/>
            <person name="Lombard V."/>
            <person name="Lucas S."/>
            <person name="Lunden K."/>
            <person name="Morin E."/>
            <person name="Murat C."/>
            <person name="Park J."/>
            <person name="Raffaello T."/>
            <person name="Rouze P."/>
            <person name="Salamov A."/>
            <person name="Schmutz J."/>
            <person name="Solheim H."/>
            <person name="Stahlberg J."/>
            <person name="Velez H."/>
            <person name="de Vries R.P."/>
            <person name="Wiebenga A."/>
            <person name="Woodward S."/>
            <person name="Yakovlev I."/>
            <person name="Garbelotto M."/>
            <person name="Martin F."/>
            <person name="Grigoriev I.V."/>
            <person name="Stenlid J."/>
        </authorList>
    </citation>
    <scope>NUCLEOTIDE SEQUENCE [LARGE SCALE GENOMIC DNA]</scope>
    <source>
        <strain evidence="1 3">TC 32-1</strain>
    </source>
</reference>
<name>W4JRB0_HETIT</name>
<dbReference type="RefSeq" id="XP_009553021.1">
    <property type="nucleotide sequence ID" value="XM_009554726.1"/>
</dbReference>
<organism evidence="1 3">
    <name type="scientific">Heterobasidion irregulare (strain TC 32-1)</name>
    <dbReference type="NCBI Taxonomy" id="747525"/>
    <lineage>
        <taxon>Eukaryota</taxon>
        <taxon>Fungi</taxon>
        <taxon>Dikarya</taxon>
        <taxon>Basidiomycota</taxon>
        <taxon>Agaricomycotina</taxon>
        <taxon>Agaricomycetes</taxon>
        <taxon>Russulales</taxon>
        <taxon>Bondarzewiaceae</taxon>
        <taxon>Heterobasidion</taxon>
        <taxon>Heterobasidion annosum species complex</taxon>
    </lineage>
</organism>
<dbReference type="KEGG" id="hir:HETIRDRAFT_430904"/>